<protein>
    <submittedName>
        <fullName evidence="2">Methyltransferase domain-containing protein</fullName>
    </submittedName>
</protein>
<dbReference type="Gene3D" id="3.40.50.150">
    <property type="entry name" value="Vaccinia Virus protein VP39"/>
    <property type="match status" value="1"/>
</dbReference>
<evidence type="ECO:0000259" key="1">
    <source>
        <dbReference type="Pfam" id="PF13649"/>
    </source>
</evidence>
<dbReference type="InterPro" id="IPR029063">
    <property type="entry name" value="SAM-dependent_MTases_sf"/>
</dbReference>
<evidence type="ECO:0000313" key="3">
    <source>
        <dbReference type="Proteomes" id="UP000317199"/>
    </source>
</evidence>
<keyword evidence="2" id="KW-0489">Methyltransferase</keyword>
<dbReference type="EMBL" id="CP041242">
    <property type="protein sequence ID" value="QDH70338.1"/>
    <property type="molecule type" value="Genomic_DNA"/>
</dbReference>
<organism evidence="2 3">
    <name type="scientific">Marilutibacter alkalisoli</name>
    <dbReference type="NCBI Taxonomy" id="2591633"/>
    <lineage>
        <taxon>Bacteria</taxon>
        <taxon>Pseudomonadati</taxon>
        <taxon>Pseudomonadota</taxon>
        <taxon>Gammaproteobacteria</taxon>
        <taxon>Lysobacterales</taxon>
        <taxon>Lysobacteraceae</taxon>
        <taxon>Marilutibacter</taxon>
    </lineage>
</organism>
<proteinExistence type="predicted"/>
<dbReference type="PANTHER" id="PTHR43591">
    <property type="entry name" value="METHYLTRANSFERASE"/>
    <property type="match status" value="1"/>
</dbReference>
<sequence length="214" mass="22653">MRKANSGIGLPPVGRMWWRTIENAARCVSERMLELAEVEPGQRVLDIATGIGEPALLAASRVGSAGRVVATDISSRMLDIARERAAMSGVSNVEFRQADAGQLDFPDGSFDAVFCRWGVTSLPNPPDALAAIRRMLAPGWCVRHGCVGRGQQPPVGGPCDGCRPGDVRSACARPPGACAAWISAGRVGEDDDPCRVCGRTHRTDQADPGVGVHR</sequence>
<dbReference type="Proteomes" id="UP000317199">
    <property type="component" value="Chromosome"/>
</dbReference>
<evidence type="ECO:0000313" key="2">
    <source>
        <dbReference type="EMBL" id="QDH70338.1"/>
    </source>
</evidence>
<keyword evidence="2" id="KW-0808">Transferase</keyword>
<gene>
    <name evidence="2" type="ORF">FKV23_09720</name>
</gene>
<dbReference type="KEGG" id="lyj:FKV23_09720"/>
<dbReference type="RefSeq" id="WP_141623673.1">
    <property type="nucleotide sequence ID" value="NZ_CP041242.1"/>
</dbReference>
<keyword evidence="3" id="KW-1185">Reference proteome</keyword>
<name>A0A514BSH0_9GAMM</name>
<dbReference type="InterPro" id="IPR041698">
    <property type="entry name" value="Methyltransf_25"/>
</dbReference>
<dbReference type="AlphaFoldDB" id="A0A514BSH0"/>
<dbReference type="Pfam" id="PF13649">
    <property type="entry name" value="Methyltransf_25"/>
    <property type="match status" value="1"/>
</dbReference>
<dbReference type="GO" id="GO:0032259">
    <property type="term" value="P:methylation"/>
    <property type="evidence" value="ECO:0007669"/>
    <property type="project" value="UniProtKB-KW"/>
</dbReference>
<dbReference type="SUPFAM" id="SSF53335">
    <property type="entry name" value="S-adenosyl-L-methionine-dependent methyltransferases"/>
    <property type="match status" value="1"/>
</dbReference>
<reference evidence="2 3" key="1">
    <citation type="submission" date="2019-06" db="EMBL/GenBank/DDBJ databases">
        <title>Lysobacter alkalisoli sp. nov. isolated from saline-alkali soil.</title>
        <authorList>
            <person name="Sun J.-Q."/>
            <person name="Xu L."/>
        </authorList>
    </citation>
    <scope>NUCLEOTIDE SEQUENCE [LARGE SCALE GENOMIC DNA]</scope>
    <source>
        <strain evidence="2 3">SJ-36</strain>
    </source>
</reference>
<dbReference type="OrthoDB" id="9777638at2"/>
<feature type="domain" description="Methyltransferase" evidence="1">
    <location>
        <begin position="44"/>
        <end position="139"/>
    </location>
</feature>
<accession>A0A514BSH0</accession>
<dbReference type="CDD" id="cd02440">
    <property type="entry name" value="AdoMet_MTases"/>
    <property type="match status" value="1"/>
</dbReference>
<dbReference type="PANTHER" id="PTHR43591:SF24">
    <property type="entry name" value="2-METHOXY-6-POLYPRENYL-1,4-BENZOQUINOL METHYLASE, MITOCHONDRIAL"/>
    <property type="match status" value="1"/>
</dbReference>
<dbReference type="GO" id="GO:0008168">
    <property type="term" value="F:methyltransferase activity"/>
    <property type="evidence" value="ECO:0007669"/>
    <property type="project" value="UniProtKB-KW"/>
</dbReference>